<keyword evidence="2" id="KW-0949">S-adenosyl-L-methionine</keyword>
<dbReference type="Pfam" id="PF13847">
    <property type="entry name" value="Methyltransf_31"/>
    <property type="match status" value="1"/>
</dbReference>
<dbReference type="OrthoDB" id="1018at2157"/>
<evidence type="ECO:0000313" key="6">
    <source>
        <dbReference type="Proteomes" id="UP000276741"/>
    </source>
</evidence>
<dbReference type="PANTHER" id="PTHR42912">
    <property type="entry name" value="METHYLTRANSFERASE"/>
    <property type="match status" value="1"/>
</dbReference>
<dbReference type="InterPro" id="IPR029063">
    <property type="entry name" value="SAM-dependent_MTases_sf"/>
</dbReference>
<reference evidence="6" key="2">
    <citation type="submission" date="2018-04" db="EMBL/GenBank/DDBJ databases">
        <title>Complete genome sequence of Sulfodiicoccus acidiphilus strain HS-1.</title>
        <authorList>
            <person name="Sakai H.D."/>
            <person name="Kurosawa N."/>
        </authorList>
    </citation>
    <scope>NUCLEOTIDE SEQUENCE [LARGE SCALE GENOMIC DNA]</scope>
    <source>
        <strain evidence="6">HS-1</strain>
    </source>
</reference>
<protein>
    <recommendedName>
        <fullName evidence="3">Methyltransferase domain-containing protein</fullName>
    </recommendedName>
</protein>
<organism evidence="4 6">
    <name type="scientific">Sulfodiicoccus acidiphilus</name>
    <dbReference type="NCBI Taxonomy" id="1670455"/>
    <lineage>
        <taxon>Archaea</taxon>
        <taxon>Thermoproteota</taxon>
        <taxon>Thermoprotei</taxon>
        <taxon>Sulfolobales</taxon>
        <taxon>Sulfolobaceae</taxon>
        <taxon>Sulfodiicoccus</taxon>
    </lineage>
</organism>
<dbReference type="GO" id="GO:0008168">
    <property type="term" value="F:methyltransferase activity"/>
    <property type="evidence" value="ECO:0007669"/>
    <property type="project" value="UniProtKB-KW"/>
</dbReference>
<keyword evidence="1" id="KW-0489">Methyltransferase</keyword>
<dbReference type="Gene3D" id="3.40.50.150">
    <property type="entry name" value="Vaccinia Virus protein VP39"/>
    <property type="match status" value="1"/>
</dbReference>
<feature type="domain" description="Methyltransferase" evidence="3">
    <location>
        <begin position="33"/>
        <end position="140"/>
    </location>
</feature>
<dbReference type="SUPFAM" id="SSF53335">
    <property type="entry name" value="S-adenosyl-L-methionine-dependent methyltransferases"/>
    <property type="match status" value="1"/>
</dbReference>
<dbReference type="InterPro" id="IPR050508">
    <property type="entry name" value="Methyltransf_Superfamily"/>
</dbReference>
<evidence type="ECO:0000313" key="5">
    <source>
        <dbReference type="EMBL" id="GGT88382.1"/>
    </source>
</evidence>
<keyword evidence="1" id="KW-0808">Transferase</keyword>
<dbReference type="EMBL" id="BMQS01000002">
    <property type="protein sequence ID" value="GGT88382.1"/>
    <property type="molecule type" value="Genomic_DNA"/>
</dbReference>
<name>A0A348B3W4_9CREN</name>
<evidence type="ECO:0000313" key="4">
    <source>
        <dbReference type="EMBL" id="BBD72866.1"/>
    </source>
</evidence>
<dbReference type="AlphaFoldDB" id="A0A348B3W4"/>
<evidence type="ECO:0000256" key="1">
    <source>
        <dbReference type="ARBA" id="ARBA00022603"/>
    </source>
</evidence>
<accession>A0A348B3W4</accession>
<reference evidence="5" key="4">
    <citation type="submission" date="2020-09" db="EMBL/GenBank/DDBJ databases">
        <authorList>
            <person name="Sun Q."/>
            <person name="Ohkuma M."/>
        </authorList>
    </citation>
    <scope>NUCLEOTIDE SEQUENCE</scope>
    <source>
        <strain evidence="5">JCM 31740</strain>
    </source>
</reference>
<evidence type="ECO:0000259" key="3">
    <source>
        <dbReference type="Pfam" id="PF13847"/>
    </source>
</evidence>
<dbReference type="EMBL" id="AP018553">
    <property type="protein sequence ID" value="BBD72866.1"/>
    <property type="molecule type" value="Genomic_DNA"/>
</dbReference>
<keyword evidence="6" id="KW-1185">Reference proteome</keyword>
<gene>
    <name evidence="5" type="ORF">GCM10007116_02970</name>
    <name evidence="4" type="ORF">HS1genome_1255</name>
</gene>
<sequence length="185" mass="20676">MIEDRHVPVFILNNPLRRLTESPEKFARTYVSPGMVVADVGCGAGYYTLPLAKVVGPQGLVFAVDSDEAAVRVLRERAEKEGLKNVKAYVSPAEKLDFIPSASVDFVLSKDLLCCTVKHKEVVRELARIVKPGGTIYISVRSFPFSKDPRDVKKSEWRELLSQFEVLRSKQGVTSSWALLRPRSI</sequence>
<reference evidence="5" key="1">
    <citation type="journal article" date="2014" name="Int. J. Syst. Evol. Microbiol.">
        <title>Complete genome sequence of Corynebacterium casei LMG S-19264T (=DSM 44701T), isolated from a smear-ripened cheese.</title>
        <authorList>
            <consortium name="US DOE Joint Genome Institute (JGI-PGF)"/>
            <person name="Walter F."/>
            <person name="Albersmeier A."/>
            <person name="Kalinowski J."/>
            <person name="Ruckert C."/>
        </authorList>
    </citation>
    <scope>NUCLEOTIDE SEQUENCE</scope>
    <source>
        <strain evidence="5">JCM 31740</strain>
    </source>
</reference>
<proteinExistence type="predicted"/>
<reference evidence="4" key="3">
    <citation type="journal article" date="2019" name="BMC Res. Notes">
        <title>Complete genome sequence of the Sulfodiicoccus acidiphilus strain HS-1T, the first crenarchaeon that lacks polB3, isolated from an acidic hot spring in Ohwaku-dani, Hakone, Japan.</title>
        <authorList>
            <person name="Sakai H.D."/>
            <person name="Kurosawa N."/>
        </authorList>
    </citation>
    <scope>NUCLEOTIDE SEQUENCE</scope>
    <source>
        <strain evidence="4">HS-1</strain>
    </source>
</reference>
<dbReference type="Proteomes" id="UP000616143">
    <property type="component" value="Unassembled WGS sequence"/>
</dbReference>
<dbReference type="KEGG" id="sacd:HS1genome_1255"/>
<dbReference type="PANTHER" id="PTHR42912:SF93">
    <property type="entry name" value="N6-ADENOSINE-METHYLTRANSFERASE TMT1A"/>
    <property type="match status" value="1"/>
</dbReference>
<dbReference type="Proteomes" id="UP000276741">
    <property type="component" value="Chromosome"/>
</dbReference>
<evidence type="ECO:0000256" key="2">
    <source>
        <dbReference type="ARBA" id="ARBA00022691"/>
    </source>
</evidence>
<dbReference type="CDD" id="cd02440">
    <property type="entry name" value="AdoMet_MTases"/>
    <property type="match status" value="1"/>
</dbReference>
<dbReference type="RefSeq" id="WP_126450077.1">
    <property type="nucleotide sequence ID" value="NZ_AP018553.1"/>
</dbReference>
<dbReference type="GO" id="GO:0032259">
    <property type="term" value="P:methylation"/>
    <property type="evidence" value="ECO:0007669"/>
    <property type="project" value="UniProtKB-KW"/>
</dbReference>
<dbReference type="InterPro" id="IPR025714">
    <property type="entry name" value="Methyltranfer_dom"/>
</dbReference>
<dbReference type="GeneID" id="38666766"/>